<dbReference type="EMBL" id="BGPR01002969">
    <property type="protein sequence ID" value="GBM81805.1"/>
    <property type="molecule type" value="Genomic_DNA"/>
</dbReference>
<proteinExistence type="predicted"/>
<reference evidence="1 2" key="1">
    <citation type="journal article" date="2019" name="Sci. Rep.">
        <title>Orb-weaving spider Araneus ventricosus genome elucidates the spidroin gene catalogue.</title>
        <authorList>
            <person name="Kono N."/>
            <person name="Nakamura H."/>
            <person name="Ohtoshi R."/>
            <person name="Moran D.A.P."/>
            <person name="Shinohara A."/>
            <person name="Yoshida Y."/>
            <person name="Fujiwara M."/>
            <person name="Mori M."/>
            <person name="Tomita M."/>
            <person name="Arakawa K."/>
        </authorList>
    </citation>
    <scope>NUCLEOTIDE SEQUENCE [LARGE SCALE GENOMIC DNA]</scope>
</reference>
<evidence type="ECO:0000313" key="2">
    <source>
        <dbReference type="Proteomes" id="UP000499080"/>
    </source>
</evidence>
<accession>A0A4Y2IVX4</accession>
<name>A0A4Y2IVX4_ARAVE</name>
<comment type="caution">
    <text evidence="1">The sequence shown here is derived from an EMBL/GenBank/DDBJ whole genome shotgun (WGS) entry which is preliminary data.</text>
</comment>
<dbReference type="Proteomes" id="UP000499080">
    <property type="component" value="Unassembled WGS sequence"/>
</dbReference>
<organism evidence="1 2">
    <name type="scientific">Araneus ventricosus</name>
    <name type="common">Orbweaver spider</name>
    <name type="synonym">Epeira ventricosa</name>
    <dbReference type="NCBI Taxonomy" id="182803"/>
    <lineage>
        <taxon>Eukaryota</taxon>
        <taxon>Metazoa</taxon>
        <taxon>Ecdysozoa</taxon>
        <taxon>Arthropoda</taxon>
        <taxon>Chelicerata</taxon>
        <taxon>Arachnida</taxon>
        <taxon>Araneae</taxon>
        <taxon>Araneomorphae</taxon>
        <taxon>Entelegynae</taxon>
        <taxon>Araneoidea</taxon>
        <taxon>Araneidae</taxon>
        <taxon>Araneus</taxon>
    </lineage>
</organism>
<dbReference type="OrthoDB" id="7491874at2759"/>
<keyword evidence="2" id="KW-1185">Reference proteome</keyword>
<gene>
    <name evidence="1" type="ORF">AVEN_145971_1</name>
</gene>
<sequence>MVIGGVDVIATEKKRKGKRKQIGDKRKTRKMVKTDAQSMELLQLNTMSSSSSTDTDVITLEYHLPQQENVIDMEFRIEQLLHLPVLFYETLKLCTKERLRM</sequence>
<protein>
    <submittedName>
        <fullName evidence="1">Uncharacterized protein</fullName>
    </submittedName>
</protein>
<evidence type="ECO:0000313" key="1">
    <source>
        <dbReference type="EMBL" id="GBM81805.1"/>
    </source>
</evidence>
<dbReference type="AlphaFoldDB" id="A0A4Y2IVX4"/>